<feature type="region of interest" description="Disordered" evidence="1">
    <location>
        <begin position="1"/>
        <end position="36"/>
    </location>
</feature>
<dbReference type="KEGG" id="eli:ELI_09310"/>
<sequence>MSVVINEFETLGEAPPPATSANGASPQATERAHGRRVRMAVARQMRMARN</sequence>
<reference evidence="3" key="1">
    <citation type="journal article" date="2009" name="J. Bacteriol.">
        <title>Complete genome sequence of Erythrobacter litoralis HTCC2594.</title>
        <authorList>
            <person name="Oh H.M."/>
            <person name="Giovannoni S.J."/>
            <person name="Ferriera S."/>
            <person name="Johnson J."/>
            <person name="Cho J.C."/>
        </authorList>
    </citation>
    <scope>NUCLEOTIDE SEQUENCE [LARGE SCALE GENOMIC DNA]</scope>
    <source>
        <strain evidence="3">HTCC2594</strain>
    </source>
</reference>
<gene>
    <name evidence="2" type="ordered locus">ELI_09310</name>
</gene>
<keyword evidence="3" id="KW-1185">Reference proteome</keyword>
<dbReference type="HOGENOM" id="CLU_3117703_0_0_5"/>
<protein>
    <submittedName>
        <fullName evidence="2">Uncharacterized protein</fullName>
    </submittedName>
</protein>
<dbReference type="EMBL" id="CP000157">
    <property type="protein sequence ID" value="ABC63954.1"/>
    <property type="molecule type" value="Genomic_DNA"/>
</dbReference>
<evidence type="ECO:0000313" key="3">
    <source>
        <dbReference type="Proteomes" id="UP000008808"/>
    </source>
</evidence>
<evidence type="ECO:0000313" key="2">
    <source>
        <dbReference type="EMBL" id="ABC63954.1"/>
    </source>
</evidence>
<feature type="compositionally biased region" description="Polar residues" evidence="1">
    <location>
        <begin position="19"/>
        <end position="28"/>
    </location>
</feature>
<accession>Q2N8N7</accession>
<name>Q2N8N7_ERYLH</name>
<dbReference type="Proteomes" id="UP000008808">
    <property type="component" value="Chromosome"/>
</dbReference>
<dbReference type="RefSeq" id="WP_011414782.1">
    <property type="nucleotide sequence ID" value="NC_007722.1"/>
</dbReference>
<evidence type="ECO:0000256" key="1">
    <source>
        <dbReference type="SAM" id="MobiDB-lite"/>
    </source>
</evidence>
<dbReference type="AlphaFoldDB" id="Q2N8N7"/>
<dbReference type="STRING" id="314225.ELI_09310"/>
<organism evidence="2 3">
    <name type="scientific">Erythrobacter litoralis (strain HTCC2594)</name>
    <dbReference type="NCBI Taxonomy" id="314225"/>
    <lineage>
        <taxon>Bacteria</taxon>
        <taxon>Pseudomonadati</taxon>
        <taxon>Pseudomonadota</taxon>
        <taxon>Alphaproteobacteria</taxon>
        <taxon>Sphingomonadales</taxon>
        <taxon>Erythrobacteraceae</taxon>
        <taxon>Erythrobacter/Porphyrobacter group</taxon>
        <taxon>Erythrobacter</taxon>
    </lineage>
</organism>
<proteinExistence type="predicted"/>